<accession>A0A837G3D1</accession>
<reference evidence="1" key="1">
    <citation type="journal article" date="2015" name="BMC Genomics">
        <title>Genome mining reveals unlocked bioactive potential of marine Gram-negative bacteria.</title>
        <authorList>
            <person name="Machado H."/>
            <person name="Sonnenschein E.C."/>
            <person name="Melchiorsen J."/>
            <person name="Gram L."/>
        </authorList>
    </citation>
    <scope>NUCLEOTIDE SEQUENCE</scope>
    <source>
        <strain evidence="1">S2052</strain>
    </source>
</reference>
<dbReference type="AlphaFoldDB" id="A0A837G3D1"/>
<protein>
    <submittedName>
        <fullName evidence="1">Uncharacterized protein</fullName>
    </submittedName>
</protein>
<proteinExistence type="predicted"/>
<organism evidence="1">
    <name type="scientific">Vibrio coralliilyticus</name>
    <dbReference type="NCBI Taxonomy" id="190893"/>
    <lineage>
        <taxon>Bacteria</taxon>
        <taxon>Pseudomonadati</taxon>
        <taxon>Pseudomonadota</taxon>
        <taxon>Gammaproteobacteria</taxon>
        <taxon>Vibrionales</taxon>
        <taxon>Vibrionaceae</taxon>
        <taxon>Vibrio</taxon>
    </lineage>
</organism>
<comment type="caution">
    <text evidence="1">The sequence shown here is derived from an EMBL/GenBank/DDBJ whole genome shotgun (WGS) entry which is preliminary data.</text>
</comment>
<name>A0A837G3D1_9VIBR</name>
<dbReference type="RefSeq" id="WP_046876242.1">
    <property type="nucleotide sequence ID" value="NZ_CP063051.1"/>
</dbReference>
<gene>
    <name evidence="1" type="ORF">TW71_18650</name>
</gene>
<sequence length="214" mass="24141">MGYWYPQTYTSPSNATLSIAIYGWGTQRTIEWAQNKDVQSHLMGDKYIAFGGAGEDGKFSEDVLGGIRSAVRQGLLNDYDGIAFDIETIAPKLEGCFDDCFQELQNLGFKVLVTVNHATRRSSDDHDQLVRSFFTNENIDILAPQLYSFGFERHNDFTIAASSTITWRDYSQVKAKVVACVIHDHFYPDAQSHFQDHGVALHGYIQWKPASNRS</sequence>
<dbReference type="EMBL" id="JXXR01000020">
    <property type="protein sequence ID" value="KJY69290.1"/>
    <property type="molecule type" value="Genomic_DNA"/>
</dbReference>
<evidence type="ECO:0000313" key="1">
    <source>
        <dbReference type="EMBL" id="KJY69290.1"/>
    </source>
</evidence>